<sequence>MFNTLLSIQLSLQSASFRVISVFQNHLSRASSTRLKALLTSRNSLAASLSTSQNSSLVENNSSTSILYTFDHGESLFLPVYNTQFHVIVNKANQALTLTSRPPFIQKGYKPLIPIFLDKSDALDFFYKCFYAVNHSFSKGKYRLGIEKVNIKAYDLWASNNKNSANIVHVVTDSSKIFQLPIYVRNSLASYCPKVEVVLSKTLIRNISKIRSNKISFRTVGPLEDLFSSNYYNEMLIDSEHSRIHKKEISNRNSLESDFRYLLELRSKCSSLISDFEDAELKLWYDIKRLKTGPIKEKLEMFFNGPEKNFSKDKDDLDSFIRIIKRDEFYSFSRFFFQFLTTGVVVKYFYPELLIVLAQLESINTRKKSTLSQLMICESKLMSILINRYKNLLKYPISKVDIENEQVLSKKIEQFNQLHLADMYGFHIYIDGKLSKIDPTFLKIEDLSDYIGKNSENRFTKDTNLTIKIDRIPGDLIKQHLMNNKIVFN</sequence>
<organism evidence="1">
    <name type="scientific">Pavlova sp. NIVA-4/92</name>
    <dbReference type="NCBI Taxonomy" id="2686093"/>
    <lineage>
        <taxon>Eukaryota</taxon>
        <taxon>Haptista</taxon>
        <taxon>Haptophyta</taxon>
        <taxon>Pavlovophyceae</taxon>
        <taxon>Pavlovales</taxon>
        <taxon>Pavlovaceae</taxon>
        <taxon>Pavlova</taxon>
    </lineage>
</organism>
<reference evidence="1" key="1">
    <citation type="submission" date="2020-04" db="EMBL/GenBank/DDBJ databases">
        <authorList>
            <person name="Hulatt C.J."/>
            <person name="Posewitz M.C."/>
        </authorList>
    </citation>
    <scope>NUCLEOTIDE SEQUENCE</scope>
    <source>
        <strain evidence="1">NIVA-4/92</strain>
    </source>
</reference>
<dbReference type="AlphaFoldDB" id="A0A7D3U9A8"/>
<keyword evidence="1" id="KW-0934">Plastid</keyword>
<evidence type="ECO:0000313" key="1">
    <source>
        <dbReference type="EMBL" id="QKE31153.1"/>
    </source>
</evidence>
<gene>
    <name evidence="1" type="primary">orf489</name>
</gene>
<name>A0A7D3U9A8_9EUKA</name>
<protein>
    <submittedName>
        <fullName evidence="1">Uncharacterized protein</fullName>
    </submittedName>
</protein>
<proteinExistence type="predicted"/>
<dbReference type="RefSeq" id="YP_009863822.1">
    <property type="nucleotide sequence ID" value="NC_049013.1"/>
</dbReference>
<dbReference type="GeneID" id="55752506"/>
<geneLocation type="plastid" evidence="1"/>
<accession>A0A7D3U9A8</accession>
<dbReference type="EMBL" id="MT364382">
    <property type="protein sequence ID" value="QKE31153.1"/>
    <property type="molecule type" value="Genomic_DNA"/>
</dbReference>